<dbReference type="VEuPathDB" id="MicrosporidiaDB:EHP00_1575"/>
<keyword evidence="2" id="KW-1185">Reference proteome</keyword>
<name>A0A1W0E8Q5_9MICR</name>
<evidence type="ECO:0000313" key="1">
    <source>
        <dbReference type="EMBL" id="OQS55618.1"/>
    </source>
</evidence>
<reference evidence="1 2" key="1">
    <citation type="journal article" date="2017" name="Environ. Microbiol.">
        <title>Decay of the glycolytic pathway and adaptation to intranuclear parasitism within Enterocytozoonidae microsporidia.</title>
        <authorList>
            <person name="Wiredu Boakye D."/>
            <person name="Jaroenlak P."/>
            <person name="Prachumwat A."/>
            <person name="Williams T.A."/>
            <person name="Bateman K.S."/>
            <person name="Itsathitphaisarn O."/>
            <person name="Sritunyalucksana K."/>
            <person name="Paszkiewicz K.H."/>
            <person name="Moore K.A."/>
            <person name="Stentiford G.D."/>
            <person name="Williams B.A."/>
        </authorList>
    </citation>
    <scope>NUCLEOTIDE SEQUENCE [LARGE SCALE GENOMIC DNA]</scope>
    <source>
        <strain evidence="1 2">TH1</strain>
    </source>
</reference>
<dbReference type="AlphaFoldDB" id="A0A1W0E8Q5"/>
<organism evidence="1 2">
    <name type="scientific">Ecytonucleospora hepatopenaei</name>
    <dbReference type="NCBI Taxonomy" id="646526"/>
    <lineage>
        <taxon>Eukaryota</taxon>
        <taxon>Fungi</taxon>
        <taxon>Fungi incertae sedis</taxon>
        <taxon>Microsporidia</taxon>
        <taxon>Enterocytozoonidae</taxon>
        <taxon>Ecytonucleospora</taxon>
    </lineage>
</organism>
<dbReference type="Proteomes" id="UP000192758">
    <property type="component" value="Unassembled WGS sequence"/>
</dbReference>
<sequence>MVWGGFSYSGVGKLVRIEWKIDRFQYLKILKENMEVSFYKLGIFDLIFQLIMIPSTPRLN</sequence>
<accession>A0A1W0E8Q5</accession>
<proteinExistence type="predicted"/>
<evidence type="ECO:0000313" key="2">
    <source>
        <dbReference type="Proteomes" id="UP000192758"/>
    </source>
</evidence>
<dbReference type="Gene3D" id="3.30.420.10">
    <property type="entry name" value="Ribonuclease H-like superfamily/Ribonuclease H"/>
    <property type="match status" value="1"/>
</dbReference>
<dbReference type="GO" id="GO:0003676">
    <property type="term" value="F:nucleic acid binding"/>
    <property type="evidence" value="ECO:0007669"/>
    <property type="project" value="InterPro"/>
</dbReference>
<dbReference type="OrthoDB" id="3226274at2759"/>
<protein>
    <submittedName>
        <fullName evidence="1">Uncharacterized protein</fullName>
    </submittedName>
</protein>
<comment type="caution">
    <text evidence="1">The sequence shown here is derived from an EMBL/GenBank/DDBJ whole genome shotgun (WGS) entry which is preliminary data.</text>
</comment>
<dbReference type="EMBL" id="MNPJ01000006">
    <property type="protein sequence ID" value="OQS55618.1"/>
    <property type="molecule type" value="Genomic_DNA"/>
</dbReference>
<dbReference type="InterPro" id="IPR036397">
    <property type="entry name" value="RNaseH_sf"/>
</dbReference>
<gene>
    <name evidence="1" type="ORF">EHP00_1575</name>
</gene>